<organism evidence="2">
    <name type="scientific">Streptomyces sp. R35</name>
    <dbReference type="NCBI Taxonomy" id="3238630"/>
    <lineage>
        <taxon>Bacteria</taxon>
        <taxon>Bacillati</taxon>
        <taxon>Actinomycetota</taxon>
        <taxon>Actinomycetes</taxon>
        <taxon>Kitasatosporales</taxon>
        <taxon>Streptomycetaceae</taxon>
        <taxon>Streptomyces</taxon>
    </lineage>
</organism>
<feature type="compositionally biased region" description="Low complexity" evidence="1">
    <location>
        <begin position="23"/>
        <end position="32"/>
    </location>
</feature>
<sequence>MLAAVALVGSVLTACGSGEDSQAAGDAPSAAARTSRPVHDPPATFATTGAQMPDGLLVDILDLDNRLVGPLPVTLHGSTAYVGAFDHVQAIDTTNGHVTATIEPAGEGLPEGDGTEHKAGAPAIVTISGTPALLTPFLVKQSGTGTQASHKAVEITVSDPDAAKVRWQVTLRLPEWAAEPSTELTATAVGANENTGVVAVSDNNSHAVTYGIDLTTHRQIWVQDGFAATGIAEGTAVGWNTENYEAHAAGHDAATGAPRWQGQSMVSQTVSALGPHFVLLQGGDWGSEKPYVQLLDPATGKTKQQLPIQLSKGTCVYDEKSTLVCHGTGAGTDDDAAFGLDATTGKTLWQLPDKQADRIAPEITTAWHGRAYGKTENGPVALDARTGQDLPTSPHIAPVLVNGSAGLALAKVDGWKTKLFVYPATG</sequence>
<dbReference type="InterPro" id="IPR011047">
    <property type="entry name" value="Quinoprotein_ADH-like_sf"/>
</dbReference>
<dbReference type="Gene3D" id="2.130.10.10">
    <property type="entry name" value="YVTN repeat-like/Quinoprotein amine dehydrogenase"/>
    <property type="match status" value="1"/>
</dbReference>
<evidence type="ECO:0000313" key="2">
    <source>
        <dbReference type="EMBL" id="XDQ68201.1"/>
    </source>
</evidence>
<protein>
    <recommendedName>
        <fullName evidence="3">PQQ-binding-like beta-propeller repeat protein</fullName>
    </recommendedName>
</protein>
<name>A0AB39SMS8_9ACTN</name>
<dbReference type="EMBL" id="CP163440">
    <property type="protein sequence ID" value="XDQ68201.1"/>
    <property type="molecule type" value="Genomic_DNA"/>
</dbReference>
<dbReference type="InterPro" id="IPR015943">
    <property type="entry name" value="WD40/YVTN_repeat-like_dom_sf"/>
</dbReference>
<feature type="region of interest" description="Disordered" evidence="1">
    <location>
        <begin position="17"/>
        <end position="49"/>
    </location>
</feature>
<evidence type="ECO:0008006" key="3">
    <source>
        <dbReference type="Google" id="ProtNLM"/>
    </source>
</evidence>
<dbReference type="RefSeq" id="WP_369265028.1">
    <property type="nucleotide sequence ID" value="NZ_CP163440.1"/>
</dbReference>
<dbReference type="AlphaFoldDB" id="A0AB39SMS8"/>
<gene>
    <name evidence="2" type="ORF">AB5J50_49310</name>
</gene>
<reference evidence="2" key="1">
    <citation type="submission" date="2024-07" db="EMBL/GenBank/DDBJ databases">
        <authorList>
            <person name="Yu S.T."/>
        </authorList>
    </citation>
    <scope>NUCLEOTIDE SEQUENCE</scope>
    <source>
        <strain evidence="2">R35</strain>
    </source>
</reference>
<proteinExistence type="predicted"/>
<evidence type="ECO:0000256" key="1">
    <source>
        <dbReference type="SAM" id="MobiDB-lite"/>
    </source>
</evidence>
<dbReference type="SUPFAM" id="SSF50998">
    <property type="entry name" value="Quinoprotein alcohol dehydrogenase-like"/>
    <property type="match status" value="1"/>
</dbReference>
<accession>A0AB39SMS8</accession>